<dbReference type="RefSeq" id="WP_073178653.1">
    <property type="nucleotide sequence ID" value="NZ_FQWL01000002.1"/>
</dbReference>
<dbReference type="InterPro" id="IPR013783">
    <property type="entry name" value="Ig-like_fold"/>
</dbReference>
<organism evidence="1 2">
    <name type="scientific">Flagellimonas flava</name>
    <dbReference type="NCBI Taxonomy" id="570519"/>
    <lineage>
        <taxon>Bacteria</taxon>
        <taxon>Pseudomonadati</taxon>
        <taxon>Bacteroidota</taxon>
        <taxon>Flavobacteriia</taxon>
        <taxon>Flavobacteriales</taxon>
        <taxon>Flavobacteriaceae</taxon>
        <taxon>Flagellimonas</taxon>
    </lineage>
</organism>
<keyword evidence="2" id="KW-1185">Reference proteome</keyword>
<accession>A0A1M5KZD4</accession>
<protein>
    <submittedName>
        <fullName evidence="1">C-terminal domain of CHU protein family protein</fullName>
    </submittedName>
</protein>
<dbReference type="Pfam" id="PF13585">
    <property type="entry name" value="CHU_C"/>
    <property type="match status" value="1"/>
</dbReference>
<proteinExistence type="predicted"/>
<dbReference type="Proteomes" id="UP000184532">
    <property type="component" value="Unassembled WGS sequence"/>
</dbReference>
<evidence type="ECO:0000313" key="2">
    <source>
        <dbReference type="Proteomes" id="UP000184532"/>
    </source>
</evidence>
<dbReference type="STRING" id="570519.SAMN04488116_1874"/>
<dbReference type="AlphaFoldDB" id="A0A1M5KZD4"/>
<dbReference type="Gene3D" id="2.60.40.10">
    <property type="entry name" value="Immunoglobulins"/>
    <property type="match status" value="2"/>
</dbReference>
<evidence type="ECO:0000313" key="1">
    <source>
        <dbReference type="EMBL" id="SHG58222.1"/>
    </source>
</evidence>
<dbReference type="EMBL" id="FQWL01000002">
    <property type="protein sequence ID" value="SHG58222.1"/>
    <property type="molecule type" value="Genomic_DNA"/>
</dbReference>
<gene>
    <name evidence="1" type="ORF">SAMN04488116_1874</name>
</gene>
<sequence length="753" mass="81187">MKKTSSYNGIFVMVFAIMLLAANNLGAQVLNKPVAADNPNLAGNSAWTAACASDSFNEYFVNFTWNPPLVDSSNEFVLELSDANGNFGSPRELARVSDKNTVFDFEFEFAVPNDVRGETYRMRVRSTSPAKTSPASDPYPMHFVDYGDPLLISQDGSGDIPPGGSIQVCGGGDITLIPHNIPNRDTYIYNWYRSGTLLPEKGASLTVSSPGMYYVELDYGSVCSGSANTLSNTIQISTGSSLGIAINGSNDVGLCAGDAYALDASITGMGLTYTWYKDGAVVSGPTLEGSTYNINTSISGFDGSYEVEITGAAACLERSASVAIRDLGDFEVTRQNDAAIVLLPSQTTTLGVTTTASSPTYQWYKDASPISGATNSTFNTDQIGSYFVRVTETGGGCSASPKDSETTTIESPDSFEFEVDYVGAYTSCQSSDATLNLSKIYAVSNSGSKTDVTADLLSSFTYQWRHESADVSGETSRTITISNYEDNGGYSLEGTLDSYNATSNSLDVTLSTNISLAISSNGTVLCDGADPIRFDSSESLTGETFEWLRDGTVIDSSTESITAVEVGVYQLRILTHDCPIVSNELTVRAFDESLLSIDKGDNLIIVEGETETVTASGAESYEWFDAANNLLGSQDSFGFQQEGEYLLVANFGNCSVSRVITVEYRDLFAIPNVITANGDGINDLWILPNTYSRKDDVLVTIFNERGKQVFSQTNYENNWPQSTTQFNKLNMIFYYRVTRGGESLKQGTITVIR</sequence>
<name>A0A1M5KZD4_9FLAO</name>
<reference evidence="2" key="1">
    <citation type="submission" date="2016-11" db="EMBL/GenBank/DDBJ databases">
        <authorList>
            <person name="Varghese N."/>
            <person name="Submissions S."/>
        </authorList>
    </citation>
    <scope>NUCLEOTIDE SEQUENCE [LARGE SCALE GENOMIC DNA]</scope>
    <source>
        <strain evidence="2">DSM 22638</strain>
    </source>
</reference>
<dbReference type="OrthoDB" id="678019at2"/>